<protein>
    <recommendedName>
        <fullName evidence="3">Zinc finger GRF-type domain-containing protein</fullName>
    </recommendedName>
</protein>
<gene>
    <name evidence="1" type="ORF">H5410_042242</name>
</gene>
<dbReference type="AlphaFoldDB" id="A0A9J5XWZ3"/>
<evidence type="ECO:0008006" key="3">
    <source>
        <dbReference type="Google" id="ProtNLM"/>
    </source>
</evidence>
<accession>A0A9J5XWZ3</accession>
<sequence>MVSVPAIIGNPIENRDELFEVYNGDRSYVPYLNLDLTYLLGLHSSCATLMLQVKLQDRVLEFKTLASYATQTWPQETLPTLKFGKMKASRTSRNPDHKFWSCACPKENDGCDYFRWAENTLTNETNIILSRMGRRSFDGDIATSHTN</sequence>
<name>A0A9J5XWZ3_SOLCO</name>
<dbReference type="OrthoDB" id="842629at2759"/>
<proteinExistence type="predicted"/>
<reference evidence="1 2" key="1">
    <citation type="submission" date="2020-09" db="EMBL/GenBank/DDBJ databases">
        <title>De no assembly of potato wild relative species, Solanum commersonii.</title>
        <authorList>
            <person name="Cho K."/>
        </authorList>
    </citation>
    <scope>NUCLEOTIDE SEQUENCE [LARGE SCALE GENOMIC DNA]</scope>
    <source>
        <strain evidence="1">LZ3.2</strain>
        <tissue evidence="1">Leaf</tissue>
    </source>
</reference>
<evidence type="ECO:0000313" key="2">
    <source>
        <dbReference type="Proteomes" id="UP000824120"/>
    </source>
</evidence>
<evidence type="ECO:0000313" key="1">
    <source>
        <dbReference type="EMBL" id="KAG5591728.1"/>
    </source>
</evidence>
<keyword evidence="2" id="KW-1185">Reference proteome</keyword>
<organism evidence="1 2">
    <name type="scientific">Solanum commersonii</name>
    <name type="common">Commerson's wild potato</name>
    <name type="synonym">Commerson's nightshade</name>
    <dbReference type="NCBI Taxonomy" id="4109"/>
    <lineage>
        <taxon>Eukaryota</taxon>
        <taxon>Viridiplantae</taxon>
        <taxon>Streptophyta</taxon>
        <taxon>Embryophyta</taxon>
        <taxon>Tracheophyta</taxon>
        <taxon>Spermatophyta</taxon>
        <taxon>Magnoliopsida</taxon>
        <taxon>eudicotyledons</taxon>
        <taxon>Gunneridae</taxon>
        <taxon>Pentapetalae</taxon>
        <taxon>asterids</taxon>
        <taxon>lamiids</taxon>
        <taxon>Solanales</taxon>
        <taxon>Solanaceae</taxon>
        <taxon>Solanoideae</taxon>
        <taxon>Solaneae</taxon>
        <taxon>Solanum</taxon>
    </lineage>
</organism>
<comment type="caution">
    <text evidence="1">The sequence shown here is derived from an EMBL/GenBank/DDBJ whole genome shotgun (WGS) entry which is preliminary data.</text>
</comment>
<dbReference type="Proteomes" id="UP000824120">
    <property type="component" value="Chromosome 8"/>
</dbReference>
<dbReference type="EMBL" id="JACXVP010000008">
    <property type="protein sequence ID" value="KAG5591728.1"/>
    <property type="molecule type" value="Genomic_DNA"/>
</dbReference>